<keyword evidence="1" id="KW-0472">Membrane</keyword>
<dbReference type="PATRIC" id="fig|512763.3.peg.1597"/>
<evidence type="ECO:0000313" key="3">
    <source>
        <dbReference type="Proteomes" id="UP000061382"/>
    </source>
</evidence>
<keyword evidence="1" id="KW-1133">Transmembrane helix</keyword>
<sequence>MFSTATPVATKHYAMFLLLFAFFLFWICLRVGKCRRFFARHASAWGWLGAIIFAAGATPNAFAQADSAAAAMPAMKQEKPLFSVGIGVQHGFIFAHSVDVQNTKGARPTGIESVLSWQRNDSATFSLCNCYPGQGLLLSYYDYDVGVLGKSGTTAYFLEPTYRLGDRVLLSFKGAAGLSYLTNPYDSIDNPGNQSYSTRVSAYLLVGVGAWVRLAERWWLNPSVNYQHISNGGLRQPNKGINWPTAGVAVSYQPNSRPWYSGTRTTEKYWRNYATRYDVALLGNIRRGSDGAGNRKRYPMGGLALQAGRQVGRLSMLTLGVEAYHDKELQARMRREGLTASPVKAGLLLGHEFLLGRFLFSQRLGAYVFDQTPYYDRLFHRWGLQYRVNRHFSAGFQLLAHRQTAEFVDFRLAYTFQKQYE</sequence>
<keyword evidence="1" id="KW-0812">Transmembrane</keyword>
<dbReference type="InterPro" id="IPR018550">
    <property type="entry name" value="Lipid-A_deacylase-rel"/>
</dbReference>
<feature type="transmembrane region" description="Helical" evidence="1">
    <location>
        <begin position="44"/>
        <end position="63"/>
    </location>
</feature>
<dbReference type="EMBL" id="CP012643">
    <property type="protein sequence ID" value="ALI98805.1"/>
    <property type="molecule type" value="Genomic_DNA"/>
</dbReference>
<organism evidence="2 3">
    <name type="scientific">Rufibacter tibetensis</name>
    <dbReference type="NCBI Taxonomy" id="512763"/>
    <lineage>
        <taxon>Bacteria</taxon>
        <taxon>Pseudomonadati</taxon>
        <taxon>Bacteroidota</taxon>
        <taxon>Cytophagia</taxon>
        <taxon>Cytophagales</taxon>
        <taxon>Hymenobacteraceae</taxon>
        <taxon>Rufibacter</taxon>
    </lineage>
</organism>
<dbReference type="Gene3D" id="2.40.160.20">
    <property type="match status" value="1"/>
</dbReference>
<dbReference type="SUPFAM" id="SSF56925">
    <property type="entry name" value="OMPA-like"/>
    <property type="match status" value="1"/>
</dbReference>
<protein>
    <recommendedName>
        <fullName evidence="4">Lipid A 3-O-deacylase</fullName>
    </recommendedName>
</protein>
<evidence type="ECO:0008006" key="4">
    <source>
        <dbReference type="Google" id="ProtNLM"/>
    </source>
</evidence>
<dbReference type="KEGG" id="rti:DC20_07240"/>
<dbReference type="STRING" id="512763.DC20_07240"/>
<reference evidence="2 3" key="1">
    <citation type="submission" date="2015-08" db="EMBL/GenBank/DDBJ databases">
        <title>Complete genome sequence of Rufibacter tibetensis strain 1351t, a radiation-resistant bacterium from tibet plateau.</title>
        <authorList>
            <person name="Dai J."/>
        </authorList>
    </citation>
    <scope>NUCLEOTIDE SEQUENCE [LARGE SCALE GENOMIC DNA]</scope>
    <source>
        <strain evidence="2 3">1351</strain>
    </source>
</reference>
<dbReference type="OrthoDB" id="627554at2"/>
<proteinExistence type="predicted"/>
<dbReference type="InterPro" id="IPR011250">
    <property type="entry name" value="OMP/PagP_B-barrel"/>
</dbReference>
<name>A0A0P0C664_9BACT</name>
<evidence type="ECO:0000256" key="1">
    <source>
        <dbReference type="SAM" id="Phobius"/>
    </source>
</evidence>
<dbReference type="Proteomes" id="UP000061382">
    <property type="component" value="Chromosome"/>
</dbReference>
<dbReference type="Pfam" id="PF09411">
    <property type="entry name" value="PagL"/>
    <property type="match status" value="1"/>
</dbReference>
<dbReference type="RefSeq" id="WP_062543216.1">
    <property type="nucleotide sequence ID" value="NZ_CP012643.1"/>
</dbReference>
<keyword evidence="3" id="KW-1185">Reference proteome</keyword>
<evidence type="ECO:0000313" key="2">
    <source>
        <dbReference type="EMBL" id="ALI98805.1"/>
    </source>
</evidence>
<dbReference type="AlphaFoldDB" id="A0A0P0C664"/>
<gene>
    <name evidence="2" type="ORF">DC20_07240</name>
</gene>
<feature type="transmembrane region" description="Helical" evidence="1">
    <location>
        <begin position="12"/>
        <end position="32"/>
    </location>
</feature>
<accession>A0A0P0C664</accession>